<comment type="caution">
    <text evidence="1">The sequence shown here is derived from an EMBL/GenBank/DDBJ whole genome shotgun (WGS) entry which is preliminary data.</text>
</comment>
<protein>
    <submittedName>
        <fullName evidence="1">Uncharacterized protein</fullName>
    </submittedName>
</protein>
<proteinExistence type="predicted"/>
<feature type="non-terminal residue" evidence="1">
    <location>
        <position position="1"/>
    </location>
</feature>
<organism evidence="1 2">
    <name type="scientific">Rotaria sordida</name>
    <dbReference type="NCBI Taxonomy" id="392033"/>
    <lineage>
        <taxon>Eukaryota</taxon>
        <taxon>Metazoa</taxon>
        <taxon>Spiralia</taxon>
        <taxon>Gnathifera</taxon>
        <taxon>Rotifera</taxon>
        <taxon>Eurotatoria</taxon>
        <taxon>Bdelloidea</taxon>
        <taxon>Philodinida</taxon>
        <taxon>Philodinidae</taxon>
        <taxon>Rotaria</taxon>
    </lineage>
</organism>
<dbReference type="Proteomes" id="UP000663864">
    <property type="component" value="Unassembled WGS sequence"/>
</dbReference>
<evidence type="ECO:0000313" key="1">
    <source>
        <dbReference type="EMBL" id="CAF1471287.1"/>
    </source>
</evidence>
<gene>
    <name evidence="1" type="ORF">ZHD862_LOCUS36143</name>
</gene>
<accession>A0A815R342</accession>
<dbReference type="EMBL" id="CAJNOT010005645">
    <property type="protein sequence ID" value="CAF1471287.1"/>
    <property type="molecule type" value="Genomic_DNA"/>
</dbReference>
<name>A0A815R342_9BILA</name>
<dbReference type="AlphaFoldDB" id="A0A815R342"/>
<evidence type="ECO:0000313" key="2">
    <source>
        <dbReference type="Proteomes" id="UP000663864"/>
    </source>
</evidence>
<sequence length="531" mass="62000">MSSSHYQSSSTRPSRRIQIIVPLHSYRSTSAPYRPFIIILINNPKLLRQTRTFQAQVQLLTVSNMDPSNISGTPFSSAIAIGNQYFLITITNYPNLFQRTLHYQQPPNQLIEEEQQDDETILSQKLSQLSTTDQHEINSLITSDKKRRLNFTASPNISSKKMKMTNNDTDEDDNINDNYTIRDQIPKYLSMNNKAFVPMMKNIMKNVQSISMNDIQKLALLMHQVAALRLKREIITIYLQSVTGTLMEPECDLIEADRRVWSMQVQSLMLQKKAKSKTTTEANQNNQQAACEDRLHERLEEINLEIDLSEGELIQKKNSLLEFTSIMNEAIQIYVQEYGIKPLEMKHQLKKAIVMYNYQIEILERKYLHEQPNQYQLPKRLVNMRRNLEKSKRALFELKQGVVFNKSSISFDSIQISMPTLNDTNIKNDKVQQQQQQLLNKYEKQIGYQGMTTTLINLLEQRLNNITNRWRDVYNYRNDYFLRNSSSSSIIINTTYRFNDKQLQLLSHGPSYVPLCLMYILFSNDSMDDIV</sequence>
<reference evidence="1" key="1">
    <citation type="submission" date="2021-02" db="EMBL/GenBank/DDBJ databases">
        <authorList>
            <person name="Nowell W R."/>
        </authorList>
    </citation>
    <scope>NUCLEOTIDE SEQUENCE</scope>
</reference>